<protein>
    <submittedName>
        <fullName evidence="2">(rape) hypothetical protein</fullName>
    </submittedName>
</protein>
<keyword evidence="1" id="KW-0472">Membrane</keyword>
<feature type="transmembrane region" description="Helical" evidence="1">
    <location>
        <begin position="34"/>
        <end position="53"/>
    </location>
</feature>
<dbReference type="EMBL" id="HG994357">
    <property type="protein sequence ID" value="CAF2134295.1"/>
    <property type="molecule type" value="Genomic_DNA"/>
</dbReference>
<keyword evidence="1" id="KW-1133">Transmembrane helix</keyword>
<evidence type="ECO:0000313" key="2">
    <source>
        <dbReference type="EMBL" id="CAF2134295.1"/>
    </source>
</evidence>
<reference evidence="2" key="1">
    <citation type="submission" date="2021-01" db="EMBL/GenBank/DDBJ databases">
        <authorList>
            <consortium name="Genoscope - CEA"/>
            <person name="William W."/>
        </authorList>
    </citation>
    <scope>NUCLEOTIDE SEQUENCE</scope>
</reference>
<organism evidence="2">
    <name type="scientific">Brassica napus</name>
    <name type="common">Rape</name>
    <dbReference type="NCBI Taxonomy" id="3708"/>
    <lineage>
        <taxon>Eukaryota</taxon>
        <taxon>Viridiplantae</taxon>
        <taxon>Streptophyta</taxon>
        <taxon>Embryophyta</taxon>
        <taxon>Tracheophyta</taxon>
        <taxon>Spermatophyta</taxon>
        <taxon>Magnoliopsida</taxon>
        <taxon>eudicotyledons</taxon>
        <taxon>Gunneridae</taxon>
        <taxon>Pentapetalae</taxon>
        <taxon>rosids</taxon>
        <taxon>malvids</taxon>
        <taxon>Brassicales</taxon>
        <taxon>Brassicaceae</taxon>
        <taxon>Brassiceae</taxon>
        <taxon>Brassica</taxon>
    </lineage>
</organism>
<accession>A0A816W0C6</accession>
<keyword evidence="1" id="KW-0812">Transmembrane</keyword>
<proteinExistence type="predicted"/>
<dbReference type="AlphaFoldDB" id="A0A816W0C6"/>
<dbReference type="Proteomes" id="UP001295469">
    <property type="component" value="Chromosome A03"/>
</dbReference>
<gene>
    <name evidence="2" type="ORF">DARMORV10_A03P68800.1</name>
</gene>
<name>A0A816W0C6_BRANA</name>
<evidence type="ECO:0000256" key="1">
    <source>
        <dbReference type="SAM" id="Phobius"/>
    </source>
</evidence>
<sequence length="72" mass="8152">MESLRVYVVPRRCAGAGGECGGGTRAVDELIETMMVYFCIYIYVFIFFFFFSVKEISLNLTGPNTIIQLQKP</sequence>